<feature type="domain" description="START" evidence="2">
    <location>
        <begin position="21"/>
        <end position="84"/>
    </location>
</feature>
<dbReference type="Pfam" id="PF01852">
    <property type="entry name" value="START"/>
    <property type="match status" value="1"/>
</dbReference>
<dbReference type="EMBL" id="VJMH01005554">
    <property type="protein sequence ID" value="KAF0694587.1"/>
    <property type="molecule type" value="Genomic_DNA"/>
</dbReference>
<feature type="region of interest" description="Disordered" evidence="1">
    <location>
        <begin position="142"/>
        <end position="180"/>
    </location>
</feature>
<evidence type="ECO:0000313" key="3">
    <source>
        <dbReference type="EMBL" id="KAF0694587.1"/>
    </source>
</evidence>
<protein>
    <submittedName>
        <fullName evidence="4">Aste57867_14548 protein</fullName>
    </submittedName>
</protein>
<evidence type="ECO:0000259" key="2">
    <source>
        <dbReference type="Pfam" id="PF01852"/>
    </source>
</evidence>
<keyword evidence="5" id="KW-1185">Reference proteome</keyword>
<organism evidence="4 5">
    <name type="scientific">Aphanomyces stellatus</name>
    <dbReference type="NCBI Taxonomy" id="120398"/>
    <lineage>
        <taxon>Eukaryota</taxon>
        <taxon>Sar</taxon>
        <taxon>Stramenopiles</taxon>
        <taxon>Oomycota</taxon>
        <taxon>Saprolegniomycetes</taxon>
        <taxon>Saprolegniales</taxon>
        <taxon>Verrucalvaceae</taxon>
        <taxon>Aphanomyces</taxon>
    </lineage>
</organism>
<dbReference type="Proteomes" id="UP000332933">
    <property type="component" value="Unassembled WGS sequence"/>
</dbReference>
<reference evidence="4 5" key="1">
    <citation type="submission" date="2019-03" db="EMBL/GenBank/DDBJ databases">
        <authorList>
            <person name="Gaulin E."/>
            <person name="Dumas B."/>
        </authorList>
    </citation>
    <scope>NUCLEOTIDE SEQUENCE [LARGE SCALE GENOMIC DNA]</scope>
    <source>
        <strain evidence="4">CBS 568.67</strain>
    </source>
</reference>
<dbReference type="SUPFAM" id="SSF55961">
    <property type="entry name" value="Bet v1-like"/>
    <property type="match status" value="1"/>
</dbReference>
<dbReference type="GO" id="GO:0008289">
    <property type="term" value="F:lipid binding"/>
    <property type="evidence" value="ECO:0007669"/>
    <property type="project" value="InterPro"/>
</dbReference>
<feature type="compositionally biased region" description="Acidic residues" evidence="1">
    <location>
        <begin position="152"/>
        <end position="161"/>
    </location>
</feature>
<accession>A0A485L2M0</accession>
<evidence type="ECO:0000313" key="4">
    <source>
        <dbReference type="EMBL" id="VFT91369.1"/>
    </source>
</evidence>
<dbReference type="Gene3D" id="3.30.530.20">
    <property type="match status" value="1"/>
</dbReference>
<dbReference type="OrthoDB" id="79940at2759"/>
<evidence type="ECO:0000313" key="5">
    <source>
        <dbReference type="Proteomes" id="UP000332933"/>
    </source>
</evidence>
<name>A0A485L2M0_9STRA</name>
<reference evidence="3" key="2">
    <citation type="submission" date="2019-06" db="EMBL/GenBank/DDBJ databases">
        <title>Genomics analysis of Aphanomyces spp. identifies a new class of oomycete effector associated with host adaptation.</title>
        <authorList>
            <person name="Gaulin E."/>
        </authorList>
    </citation>
    <scope>NUCLEOTIDE SEQUENCE</scope>
    <source>
        <strain evidence="3">CBS 578.67</strain>
    </source>
</reference>
<dbReference type="InterPro" id="IPR002913">
    <property type="entry name" value="START_lipid-bd_dom"/>
</dbReference>
<dbReference type="InterPro" id="IPR023393">
    <property type="entry name" value="START-like_dom_sf"/>
</dbReference>
<dbReference type="AlphaFoldDB" id="A0A485L2M0"/>
<dbReference type="EMBL" id="CAADRA010005575">
    <property type="protein sequence ID" value="VFT91369.1"/>
    <property type="molecule type" value="Genomic_DNA"/>
</dbReference>
<gene>
    <name evidence="4" type="primary">Aste57867_14548</name>
    <name evidence="3" type="ORF">As57867_014494</name>
    <name evidence="4" type="ORF">ASTE57867_14548</name>
</gene>
<sequence>MLIPRLGATPMRHLRRASYVETSVALPNTCPDLRESLGFIRAHIHRSGLVLSETDRPGYLELTQIYHIDMGGLLPKWILNLVMKIKSLRHMDRYVREKRLSTTAFRTAAKLVHAHAVPHRKRIGGVPSYAKCRKASWTNSLGRQTDSYAPSCDEDDDDEDSGAAPDPLDSSRALEGSARR</sequence>
<proteinExistence type="predicted"/>
<evidence type="ECO:0000256" key="1">
    <source>
        <dbReference type="SAM" id="MobiDB-lite"/>
    </source>
</evidence>